<dbReference type="Proteomes" id="UP000824112">
    <property type="component" value="Unassembled WGS sequence"/>
</dbReference>
<proteinExistence type="predicted"/>
<dbReference type="EMBL" id="DVNA01000087">
    <property type="protein sequence ID" value="HIU54901.1"/>
    <property type="molecule type" value="Genomic_DNA"/>
</dbReference>
<evidence type="ECO:0000256" key="2">
    <source>
        <dbReference type="SAM" id="SignalP"/>
    </source>
</evidence>
<dbReference type="InterPro" id="IPR053850">
    <property type="entry name" value="Glyco_hydro_123_N_2"/>
</dbReference>
<protein>
    <submittedName>
        <fullName evidence="5">DUF4091 domain-containing protein</fullName>
    </submittedName>
</protein>
<evidence type="ECO:0000259" key="4">
    <source>
        <dbReference type="Pfam" id="PF22680"/>
    </source>
</evidence>
<reference evidence="5" key="2">
    <citation type="journal article" date="2021" name="PeerJ">
        <title>Extensive microbial diversity within the chicken gut microbiome revealed by metagenomics and culture.</title>
        <authorList>
            <person name="Gilroy R."/>
            <person name="Ravi A."/>
            <person name="Getino M."/>
            <person name="Pursley I."/>
            <person name="Horton D.L."/>
            <person name="Alikhan N.F."/>
            <person name="Baker D."/>
            <person name="Gharbi K."/>
            <person name="Hall N."/>
            <person name="Watson M."/>
            <person name="Adriaenssens E.M."/>
            <person name="Foster-Nyarko E."/>
            <person name="Jarju S."/>
            <person name="Secka A."/>
            <person name="Antonio M."/>
            <person name="Oren A."/>
            <person name="Chaudhuri R.R."/>
            <person name="La Ragione R."/>
            <person name="Hildebrand F."/>
            <person name="Pallen M.J."/>
        </authorList>
    </citation>
    <scope>NUCLEOTIDE SEQUENCE</scope>
    <source>
        <strain evidence="5">CHK158-818</strain>
    </source>
</reference>
<feature type="domain" description="Glycoside hydrolase 123 catalytic" evidence="3">
    <location>
        <begin position="223"/>
        <end position="532"/>
    </location>
</feature>
<gene>
    <name evidence="5" type="ORF">IAB03_03720</name>
</gene>
<feature type="domain" description="Glycoside hydrolase 123 N-terminal" evidence="4">
    <location>
        <begin position="57"/>
        <end position="190"/>
    </location>
</feature>
<feature type="chain" id="PRO_5039522942" evidence="2">
    <location>
        <begin position="21"/>
        <end position="579"/>
    </location>
</feature>
<evidence type="ECO:0000313" key="6">
    <source>
        <dbReference type="Proteomes" id="UP000824112"/>
    </source>
</evidence>
<sequence>MKLTRKIFTLLLAATSIASCKEYIPVETFTEPEDPTPLTEEALAAWGKVDKKLQGAWGDINQRYSRSEVPQTLDTKTLRVSGWKGERVSAQALLWTAQGADGVKCKIKEFTSDDAKLPASIAQARFVRYTIADPNTPNFKKGAPHIIVPDMLDSLSRFDMAAQTTRPVWITISVPQDAEAGIYSTEIEVSHNGFGKICLPLELEVIDRTLKTPDKWAYHLDLWQHPSSVARAQGLEMWSDAHFEALKPLMKMLADAGQKVITVNLNKDPWNHQCYDAYEDMIKWTHKADGTWSYDYTVFDRWVETMLSIGINKMINCYSMVPWNCELDYFDEKENKKITVVAEPGKPMFAKMWEPFLKDFKQHLSEKGWLGITNIAMDERSPEAMDAAVKVLEKCAPEMGFALADNHHSYKRYTMMRDVCVAMQQKVEHEDIVSRRAEGFNTTFYVCCGPYFPNTFTFSHPFEAELLGWYGLAWDFDGMLRWAYNSWQEDPASDSRFGNWSSGDTYLVYPYCRSSIRFERLIDGIEAAEKTRALRAENKDIAELEKVLAEIRGMNANDSTQPWREMVEKASKTLNKVSK</sequence>
<keyword evidence="2" id="KW-0732">Signal</keyword>
<dbReference type="InterPro" id="IPR025150">
    <property type="entry name" value="GH123_cat"/>
</dbReference>
<evidence type="ECO:0000259" key="3">
    <source>
        <dbReference type="Pfam" id="PF13320"/>
    </source>
</evidence>
<comment type="caution">
    <text evidence="5">The sequence shown here is derived from an EMBL/GenBank/DDBJ whole genome shotgun (WGS) entry which is preliminary data.</text>
</comment>
<dbReference type="Pfam" id="PF22680">
    <property type="entry name" value="Glyco_hydro_123_N_2"/>
    <property type="match status" value="1"/>
</dbReference>
<feature type="signal peptide" evidence="2">
    <location>
        <begin position="1"/>
        <end position="20"/>
    </location>
</feature>
<organism evidence="5 6">
    <name type="scientific">Candidatus Gallibacteroides avistercoris</name>
    <dbReference type="NCBI Taxonomy" id="2840833"/>
    <lineage>
        <taxon>Bacteria</taxon>
        <taxon>Pseudomonadati</taxon>
        <taxon>Bacteroidota</taxon>
        <taxon>Bacteroidia</taxon>
        <taxon>Bacteroidales</taxon>
        <taxon>Bacteroidaceae</taxon>
        <taxon>Bacteroidaceae incertae sedis</taxon>
        <taxon>Candidatus Gallibacteroides</taxon>
    </lineage>
</organism>
<dbReference type="AlphaFoldDB" id="A0A9D1M744"/>
<evidence type="ECO:0000313" key="5">
    <source>
        <dbReference type="EMBL" id="HIU54901.1"/>
    </source>
</evidence>
<dbReference type="Pfam" id="PF13320">
    <property type="entry name" value="GH123_cat"/>
    <property type="match status" value="1"/>
</dbReference>
<name>A0A9D1M744_9BACT</name>
<accession>A0A9D1M744</accession>
<reference evidence="5" key="1">
    <citation type="submission" date="2020-10" db="EMBL/GenBank/DDBJ databases">
        <authorList>
            <person name="Gilroy R."/>
        </authorList>
    </citation>
    <scope>NUCLEOTIDE SEQUENCE</scope>
    <source>
        <strain evidence="5">CHK158-818</strain>
    </source>
</reference>
<feature type="coiled-coil region" evidence="1">
    <location>
        <begin position="527"/>
        <end position="554"/>
    </location>
</feature>
<evidence type="ECO:0000256" key="1">
    <source>
        <dbReference type="SAM" id="Coils"/>
    </source>
</evidence>
<dbReference type="PROSITE" id="PS51257">
    <property type="entry name" value="PROKAR_LIPOPROTEIN"/>
    <property type="match status" value="1"/>
</dbReference>
<keyword evidence="1" id="KW-0175">Coiled coil</keyword>